<dbReference type="EMBL" id="JADNRY010000028">
    <property type="protein sequence ID" value="KAF9071955.1"/>
    <property type="molecule type" value="Genomic_DNA"/>
</dbReference>
<keyword evidence="3" id="KW-1185">Reference proteome</keyword>
<comment type="caution">
    <text evidence="2">The sequence shown here is derived from an EMBL/GenBank/DDBJ whole genome shotgun (WGS) entry which is preliminary data.</text>
</comment>
<feature type="transmembrane region" description="Helical" evidence="1">
    <location>
        <begin position="186"/>
        <end position="210"/>
    </location>
</feature>
<protein>
    <submittedName>
        <fullName evidence="2">Uncharacterized protein</fullName>
    </submittedName>
</protein>
<keyword evidence="1" id="KW-1133">Transmembrane helix</keyword>
<dbReference type="AlphaFoldDB" id="A0A9P5U9F8"/>
<feature type="transmembrane region" description="Helical" evidence="1">
    <location>
        <begin position="140"/>
        <end position="160"/>
    </location>
</feature>
<sequence length="298" mass="32922">MTPEERQLVSAFGEEGFVIILNLILILTGYAIVFSIGTLFLDVDRYAFMQTLEQGVGAQTHVANERIKAWQATSHWPALINLLLSDGVVVWRASALYHQSKFWRFILAILMIANISLNVADSIWDNVNENIEFSNSAVLDWLSVVFSMSVNMVATILFSYKAWNHHQYMRGLNGSLALRGTRAQKILNLIVESGVIFCTVQFMYIIVVALNACNIIPASSSQWPRRTAEAVFVTACKLIMMVQACYPVAVIGFLLKDGKQLASSGSSIESGGVCFSTMSLGSTLEWDSGRSTTMILDA</sequence>
<feature type="transmembrane region" description="Helical" evidence="1">
    <location>
        <begin position="230"/>
        <end position="255"/>
    </location>
</feature>
<evidence type="ECO:0000313" key="2">
    <source>
        <dbReference type="EMBL" id="KAF9071955.1"/>
    </source>
</evidence>
<dbReference type="Proteomes" id="UP000772434">
    <property type="component" value="Unassembled WGS sequence"/>
</dbReference>
<feature type="transmembrane region" description="Helical" evidence="1">
    <location>
        <begin position="16"/>
        <end position="41"/>
    </location>
</feature>
<keyword evidence="1" id="KW-0472">Membrane</keyword>
<evidence type="ECO:0000313" key="3">
    <source>
        <dbReference type="Proteomes" id="UP000772434"/>
    </source>
</evidence>
<name>A0A9P5U9F8_9AGAR</name>
<dbReference type="OrthoDB" id="2744793at2759"/>
<reference evidence="2" key="1">
    <citation type="submission" date="2020-11" db="EMBL/GenBank/DDBJ databases">
        <authorList>
            <consortium name="DOE Joint Genome Institute"/>
            <person name="Ahrendt S."/>
            <person name="Riley R."/>
            <person name="Andreopoulos W."/>
            <person name="Labutti K."/>
            <person name="Pangilinan J."/>
            <person name="Ruiz-Duenas F.J."/>
            <person name="Barrasa J.M."/>
            <person name="Sanchez-Garcia M."/>
            <person name="Camarero S."/>
            <person name="Miyauchi S."/>
            <person name="Serrano A."/>
            <person name="Linde D."/>
            <person name="Babiker R."/>
            <person name="Drula E."/>
            <person name="Ayuso-Fernandez I."/>
            <person name="Pacheco R."/>
            <person name="Padilla G."/>
            <person name="Ferreira P."/>
            <person name="Barriuso J."/>
            <person name="Kellner H."/>
            <person name="Castanera R."/>
            <person name="Alfaro M."/>
            <person name="Ramirez L."/>
            <person name="Pisabarro A.G."/>
            <person name="Kuo A."/>
            <person name="Tritt A."/>
            <person name="Lipzen A."/>
            <person name="He G."/>
            <person name="Yan M."/>
            <person name="Ng V."/>
            <person name="Cullen D."/>
            <person name="Martin F."/>
            <person name="Rosso M.-N."/>
            <person name="Henrissat B."/>
            <person name="Hibbett D."/>
            <person name="Martinez A.T."/>
            <person name="Grigoriev I.V."/>
        </authorList>
    </citation>
    <scope>NUCLEOTIDE SEQUENCE</scope>
    <source>
        <strain evidence="2">AH 40177</strain>
    </source>
</reference>
<organism evidence="2 3">
    <name type="scientific">Rhodocollybia butyracea</name>
    <dbReference type="NCBI Taxonomy" id="206335"/>
    <lineage>
        <taxon>Eukaryota</taxon>
        <taxon>Fungi</taxon>
        <taxon>Dikarya</taxon>
        <taxon>Basidiomycota</taxon>
        <taxon>Agaricomycotina</taxon>
        <taxon>Agaricomycetes</taxon>
        <taxon>Agaricomycetidae</taxon>
        <taxon>Agaricales</taxon>
        <taxon>Marasmiineae</taxon>
        <taxon>Omphalotaceae</taxon>
        <taxon>Rhodocollybia</taxon>
    </lineage>
</organism>
<proteinExistence type="predicted"/>
<accession>A0A9P5U9F8</accession>
<feature type="transmembrane region" description="Helical" evidence="1">
    <location>
        <begin position="102"/>
        <end position="120"/>
    </location>
</feature>
<gene>
    <name evidence="2" type="ORF">BDP27DRAFT_1496511</name>
</gene>
<evidence type="ECO:0000256" key="1">
    <source>
        <dbReference type="SAM" id="Phobius"/>
    </source>
</evidence>
<keyword evidence="1" id="KW-0812">Transmembrane</keyword>